<evidence type="ECO:0000259" key="1">
    <source>
        <dbReference type="SMART" id="SM00829"/>
    </source>
</evidence>
<dbReference type="InterPro" id="IPR011032">
    <property type="entry name" value="GroES-like_sf"/>
</dbReference>
<dbReference type="EMBL" id="KZ805722">
    <property type="protein sequence ID" value="PVH92107.1"/>
    <property type="molecule type" value="Genomic_DNA"/>
</dbReference>
<dbReference type="Pfam" id="PF13602">
    <property type="entry name" value="ADH_zinc_N_2"/>
    <property type="match status" value="1"/>
</dbReference>
<dbReference type="SMART" id="SM00829">
    <property type="entry name" value="PKS_ER"/>
    <property type="match status" value="1"/>
</dbReference>
<organism evidence="2 3">
    <name type="scientific">Periconia macrospinosa</name>
    <dbReference type="NCBI Taxonomy" id="97972"/>
    <lineage>
        <taxon>Eukaryota</taxon>
        <taxon>Fungi</taxon>
        <taxon>Dikarya</taxon>
        <taxon>Ascomycota</taxon>
        <taxon>Pezizomycotina</taxon>
        <taxon>Dothideomycetes</taxon>
        <taxon>Pleosporomycetidae</taxon>
        <taxon>Pleosporales</taxon>
        <taxon>Massarineae</taxon>
        <taxon>Periconiaceae</taxon>
        <taxon>Periconia</taxon>
    </lineage>
</organism>
<dbReference type="PANTHER" id="PTHR11695">
    <property type="entry name" value="ALCOHOL DEHYDROGENASE RELATED"/>
    <property type="match status" value="1"/>
</dbReference>
<dbReference type="Proteomes" id="UP000244855">
    <property type="component" value="Unassembled WGS sequence"/>
</dbReference>
<dbReference type="Gene3D" id="3.40.50.720">
    <property type="entry name" value="NAD(P)-binding Rossmann-like Domain"/>
    <property type="match status" value="1"/>
</dbReference>
<dbReference type="STRING" id="97972.A0A2V1D236"/>
<name>A0A2V1D236_9PLEO</name>
<dbReference type="SUPFAM" id="SSF50129">
    <property type="entry name" value="GroES-like"/>
    <property type="match status" value="1"/>
</dbReference>
<dbReference type="Pfam" id="PF08240">
    <property type="entry name" value="ADH_N"/>
    <property type="match status" value="1"/>
</dbReference>
<dbReference type="GO" id="GO:0016491">
    <property type="term" value="F:oxidoreductase activity"/>
    <property type="evidence" value="ECO:0007669"/>
    <property type="project" value="InterPro"/>
</dbReference>
<dbReference type="CDD" id="cd08267">
    <property type="entry name" value="MDR1"/>
    <property type="match status" value="1"/>
</dbReference>
<sequence>MKAWTTPIPLPHPGLDASMTLDPTHPLPTPTNPNHVQIRIHSASLNPADHKVPETPFLSRFAVSNPYIPGQDFSGVVTALGSSITDLTIGDAVFGSTCGDQMGKGTLAEYVVVTRAMVAKIPDVLNGRWDDLAGIGIAGLTALHAIAPNVKEGDKVFVNGGSGGTGVFSIQIAKALGCFVTTTCSTRNIELCRSLGADEVLDYTKVNVVDVMKGKGKVYKLVVDNVGSPADLYRASNAFTTDAGGGATFVQVGVSASLQQLRMVGGNLLRPGFLGGGKAKYDLILAKITKETPGDLERIARWMVEGKVRTVVDETFEFEGAAKGFGKLKTGRARGKVVVRVREGEE</sequence>
<dbReference type="SUPFAM" id="SSF51735">
    <property type="entry name" value="NAD(P)-binding Rossmann-fold domains"/>
    <property type="match status" value="1"/>
</dbReference>
<dbReference type="InterPro" id="IPR050700">
    <property type="entry name" value="YIM1/Zinc_Alcohol_DH_Fams"/>
</dbReference>
<evidence type="ECO:0000313" key="2">
    <source>
        <dbReference type="EMBL" id="PVH92107.1"/>
    </source>
</evidence>
<dbReference type="Gene3D" id="3.90.180.10">
    <property type="entry name" value="Medium-chain alcohol dehydrogenases, catalytic domain"/>
    <property type="match status" value="1"/>
</dbReference>
<keyword evidence="3" id="KW-1185">Reference proteome</keyword>
<dbReference type="InterPro" id="IPR013154">
    <property type="entry name" value="ADH-like_N"/>
</dbReference>
<dbReference type="AlphaFoldDB" id="A0A2V1D236"/>
<proteinExistence type="predicted"/>
<reference evidence="2 3" key="1">
    <citation type="journal article" date="2018" name="Sci. Rep.">
        <title>Comparative genomics provides insights into the lifestyle and reveals functional heterogeneity of dark septate endophytic fungi.</title>
        <authorList>
            <person name="Knapp D.G."/>
            <person name="Nemeth J.B."/>
            <person name="Barry K."/>
            <person name="Hainaut M."/>
            <person name="Henrissat B."/>
            <person name="Johnson J."/>
            <person name="Kuo A."/>
            <person name="Lim J.H.P."/>
            <person name="Lipzen A."/>
            <person name="Nolan M."/>
            <person name="Ohm R.A."/>
            <person name="Tamas L."/>
            <person name="Grigoriev I.V."/>
            <person name="Spatafora J.W."/>
            <person name="Nagy L.G."/>
            <person name="Kovacs G.M."/>
        </authorList>
    </citation>
    <scope>NUCLEOTIDE SEQUENCE [LARGE SCALE GENOMIC DNA]</scope>
    <source>
        <strain evidence="2 3">DSE2036</strain>
    </source>
</reference>
<gene>
    <name evidence="2" type="ORF">DM02DRAFT_605754</name>
</gene>
<dbReference type="OrthoDB" id="201656at2759"/>
<dbReference type="GO" id="GO:0005739">
    <property type="term" value="C:mitochondrion"/>
    <property type="evidence" value="ECO:0007669"/>
    <property type="project" value="TreeGrafter"/>
</dbReference>
<feature type="domain" description="Enoyl reductase (ER)" evidence="1">
    <location>
        <begin position="14"/>
        <end position="339"/>
    </location>
</feature>
<dbReference type="InterPro" id="IPR036291">
    <property type="entry name" value="NAD(P)-bd_dom_sf"/>
</dbReference>
<evidence type="ECO:0000313" key="3">
    <source>
        <dbReference type="Proteomes" id="UP000244855"/>
    </source>
</evidence>
<accession>A0A2V1D236</accession>
<protein>
    <submittedName>
        <fullName evidence="2">GroES-like protein</fullName>
    </submittedName>
</protein>
<dbReference type="InterPro" id="IPR020843">
    <property type="entry name" value="ER"/>
</dbReference>
<dbReference type="PANTHER" id="PTHR11695:SF294">
    <property type="entry name" value="RETICULON-4-INTERACTING PROTEIN 1, MITOCHONDRIAL"/>
    <property type="match status" value="1"/>
</dbReference>